<comment type="cofactor">
    <cofactor evidence="1 7">
        <name>pyridoxal 5'-phosphate</name>
        <dbReference type="ChEBI" id="CHEBI:597326"/>
    </cofactor>
</comment>
<evidence type="ECO:0000256" key="4">
    <source>
        <dbReference type="ARBA" id="ARBA00022679"/>
    </source>
</evidence>
<dbReference type="PANTHER" id="PTHR43552:SF2">
    <property type="entry name" value="DIAMINOBUTYRATE--2-OXOGLUTARATE TRANSAMINASE"/>
    <property type="match status" value="1"/>
</dbReference>
<comment type="similarity">
    <text evidence="2 6">Belongs to the class-III pyridoxal-phosphate-dependent aminotransferase family.</text>
</comment>
<dbReference type="eggNOG" id="COG0160">
    <property type="taxonomic scope" value="Bacteria"/>
</dbReference>
<protein>
    <recommendedName>
        <fullName evidence="7">Diaminobutyrate--2-oxoglutarate transaminase</fullName>
        <ecNumber evidence="7">2.6.1.76</ecNumber>
    </recommendedName>
    <alternativeName>
        <fullName evidence="7">DABA aminotransferase</fullName>
    </alternativeName>
</protein>
<dbReference type="InterPro" id="IPR005814">
    <property type="entry name" value="Aminotrans_3"/>
</dbReference>
<dbReference type="UniPathway" id="UPA00067">
    <property type="reaction ID" value="UER00121"/>
</dbReference>
<dbReference type="InterPro" id="IPR049704">
    <property type="entry name" value="Aminotrans_3_PPA_site"/>
</dbReference>
<evidence type="ECO:0000313" key="9">
    <source>
        <dbReference type="Proteomes" id="UP000015455"/>
    </source>
</evidence>
<evidence type="ECO:0000256" key="1">
    <source>
        <dbReference type="ARBA" id="ARBA00001933"/>
    </source>
</evidence>
<dbReference type="GO" id="GO:0030170">
    <property type="term" value="F:pyridoxal phosphate binding"/>
    <property type="evidence" value="ECO:0007669"/>
    <property type="project" value="InterPro"/>
</dbReference>
<dbReference type="InterPro" id="IPR015422">
    <property type="entry name" value="PyrdxlP-dep_Trfase_small"/>
</dbReference>
<keyword evidence="4 7" id="KW-0808">Transferase</keyword>
<proteinExistence type="inferred from homology"/>
<gene>
    <name evidence="8" type="ORF">M622_17200</name>
</gene>
<evidence type="ECO:0000313" key="8">
    <source>
        <dbReference type="EMBL" id="EPZ14974.1"/>
    </source>
</evidence>
<dbReference type="PIRSF" id="PIRSF000521">
    <property type="entry name" value="Transaminase_4ab_Lys_Orn"/>
    <property type="match status" value="1"/>
</dbReference>
<dbReference type="PROSITE" id="PS00600">
    <property type="entry name" value="AA_TRANSFER_CLASS_3"/>
    <property type="match status" value="1"/>
</dbReference>
<evidence type="ECO:0000256" key="3">
    <source>
        <dbReference type="ARBA" id="ARBA00022576"/>
    </source>
</evidence>
<dbReference type="InterPro" id="IPR012773">
    <property type="entry name" value="Ectoine_EctB"/>
</dbReference>
<keyword evidence="9" id="KW-1185">Reference proteome</keyword>
<evidence type="ECO:0000256" key="7">
    <source>
        <dbReference type="RuleBase" id="RU365034"/>
    </source>
</evidence>
<comment type="function">
    <text evidence="7">Catalyzes reversively the conversion of L-aspartate beta-semialdehyde (ASA) to L-2,4-diaminobutyrate (DABA) by transamination with L-glutamate.</text>
</comment>
<dbReference type="SUPFAM" id="SSF53383">
    <property type="entry name" value="PLP-dependent transferases"/>
    <property type="match status" value="1"/>
</dbReference>
<name>T0AQ62_9RHOO</name>
<dbReference type="OrthoDB" id="3398487at2"/>
<reference evidence="8 9" key="1">
    <citation type="submission" date="2013-06" db="EMBL/GenBank/DDBJ databases">
        <title>Draft genome sequence of Thauera terpenica.</title>
        <authorList>
            <person name="Liu B."/>
            <person name="Frostegard A.H."/>
            <person name="Shapleigh J.P."/>
        </authorList>
    </citation>
    <scope>NUCLEOTIDE SEQUENCE [LARGE SCALE GENOMIC DNA]</scope>
    <source>
        <strain evidence="8 9">58Eu</strain>
    </source>
</reference>
<dbReference type="GO" id="GO:0047307">
    <property type="term" value="F:diaminobutyrate-pyruvate transaminase activity"/>
    <property type="evidence" value="ECO:0007669"/>
    <property type="project" value="InterPro"/>
</dbReference>
<dbReference type="Gene3D" id="3.40.640.10">
    <property type="entry name" value="Type I PLP-dependent aspartate aminotransferase-like (Major domain)"/>
    <property type="match status" value="1"/>
</dbReference>
<keyword evidence="3 7" id="KW-0032">Aminotransferase</keyword>
<evidence type="ECO:0000256" key="2">
    <source>
        <dbReference type="ARBA" id="ARBA00008954"/>
    </source>
</evidence>
<dbReference type="AlphaFoldDB" id="T0AQ62"/>
<evidence type="ECO:0000256" key="5">
    <source>
        <dbReference type="ARBA" id="ARBA00022898"/>
    </source>
</evidence>
<evidence type="ECO:0000256" key="6">
    <source>
        <dbReference type="RuleBase" id="RU003560"/>
    </source>
</evidence>
<sequence>MNTFEQYESEVRGYCRNFPAIFSSAKGAWMTDADGRRYLDFFCGAGVLNYGHNPDRIKQALLGYLMRDGITHTLDMYSEAKERFIDQFNEVILKPRGLHYKFQFPGPTGTNAVEAALKLARKVTGREQVVGFTNAFHGMTLGALAVTGNGFKRAGAGVPLSHTASLPFDGFMGPESDTLDYFEMMLNDDGSGLDLPAAVIIETVQAEGGVNVASVAWLQRLREITARHGIVLIVDDIQVGCGRTGKFFSFEEAGIVPDIVTLSKSLSGYGLPLALVLIKPELDQWAPGEHNGTFRGHCPAFVTATAALSLWKDDQLERAVFAKQAIIEKRLAHIATIAGAEATVRGRGMIQGIEFADPSLAGKVSAACFERGLIVETAGIDDQVLKLLPSLTIEDSELKLGLDIIEDSVRALVKAEPRELRSAA</sequence>
<keyword evidence="5 6" id="KW-0663">Pyridoxal phosphate</keyword>
<dbReference type="RefSeq" id="WP_021249922.1">
    <property type="nucleotide sequence ID" value="NZ_ATJV01000065.1"/>
</dbReference>
<organism evidence="8 9">
    <name type="scientific">Thauera terpenica 58Eu</name>
    <dbReference type="NCBI Taxonomy" id="1348657"/>
    <lineage>
        <taxon>Bacteria</taxon>
        <taxon>Pseudomonadati</taxon>
        <taxon>Pseudomonadota</taxon>
        <taxon>Betaproteobacteria</taxon>
        <taxon>Rhodocyclales</taxon>
        <taxon>Zoogloeaceae</taxon>
        <taxon>Thauera</taxon>
    </lineage>
</organism>
<dbReference type="Proteomes" id="UP000015455">
    <property type="component" value="Unassembled WGS sequence"/>
</dbReference>
<dbReference type="Pfam" id="PF00202">
    <property type="entry name" value="Aminotran_3"/>
    <property type="match status" value="1"/>
</dbReference>
<dbReference type="PANTHER" id="PTHR43552">
    <property type="entry name" value="DIAMINOBUTYRATE--2-OXOGLUTARATE AMINOTRANSFERASE"/>
    <property type="match status" value="1"/>
</dbReference>
<dbReference type="EMBL" id="ATJV01000065">
    <property type="protein sequence ID" value="EPZ14974.1"/>
    <property type="molecule type" value="Genomic_DNA"/>
</dbReference>
<comment type="pathway">
    <text evidence="7">Amine and polyamine biosynthesis; ectoine biosynthesis; L-ectoine from L-aspartate 4-semialdehyde: step 1/3.</text>
</comment>
<dbReference type="GO" id="GO:0019491">
    <property type="term" value="P:ectoine biosynthetic process"/>
    <property type="evidence" value="ECO:0007669"/>
    <property type="project" value="UniProtKB-UniPathway"/>
</dbReference>
<dbReference type="NCBIfam" id="TIGR02407">
    <property type="entry name" value="ectoine_ectB"/>
    <property type="match status" value="1"/>
</dbReference>
<comment type="caution">
    <text evidence="8">The sequence shown here is derived from an EMBL/GenBank/DDBJ whole genome shotgun (WGS) entry which is preliminary data.</text>
</comment>
<dbReference type="Gene3D" id="3.90.1150.10">
    <property type="entry name" value="Aspartate Aminotransferase, domain 1"/>
    <property type="match status" value="1"/>
</dbReference>
<dbReference type="EC" id="2.6.1.76" evidence="7"/>
<dbReference type="STRING" id="1348657.M622_17200"/>
<comment type="catalytic activity">
    <reaction evidence="7">
        <text>L-2,4-diaminobutanoate + 2-oxoglutarate = L-aspartate 4-semialdehyde + L-glutamate</text>
        <dbReference type="Rhea" id="RHEA:11160"/>
        <dbReference type="ChEBI" id="CHEBI:16810"/>
        <dbReference type="ChEBI" id="CHEBI:29985"/>
        <dbReference type="ChEBI" id="CHEBI:58761"/>
        <dbReference type="ChEBI" id="CHEBI:537519"/>
        <dbReference type="EC" id="2.6.1.76"/>
    </reaction>
</comment>
<dbReference type="InterPro" id="IPR004637">
    <property type="entry name" value="Dat"/>
</dbReference>
<dbReference type="PATRIC" id="fig|1348657.5.peg.2525"/>
<dbReference type="InterPro" id="IPR015424">
    <property type="entry name" value="PyrdxlP-dep_Trfase"/>
</dbReference>
<dbReference type="GO" id="GO:0045303">
    <property type="term" value="F:diaminobutyrate-2-oxoglutarate transaminase activity"/>
    <property type="evidence" value="ECO:0007669"/>
    <property type="project" value="UniProtKB-EC"/>
</dbReference>
<accession>T0AQ62</accession>
<dbReference type="NCBIfam" id="TIGR00709">
    <property type="entry name" value="dat"/>
    <property type="match status" value="1"/>
</dbReference>
<dbReference type="NCBIfam" id="NF006733">
    <property type="entry name" value="PRK09264.1"/>
    <property type="match status" value="1"/>
</dbReference>
<dbReference type="CDD" id="cd00610">
    <property type="entry name" value="OAT_like"/>
    <property type="match status" value="1"/>
</dbReference>
<dbReference type="InterPro" id="IPR015421">
    <property type="entry name" value="PyrdxlP-dep_Trfase_major"/>
</dbReference>